<feature type="compositionally biased region" description="Basic residues" evidence="1">
    <location>
        <begin position="153"/>
        <end position="162"/>
    </location>
</feature>
<feature type="region of interest" description="Disordered" evidence="1">
    <location>
        <begin position="144"/>
        <end position="205"/>
    </location>
</feature>
<protein>
    <submittedName>
        <fullName evidence="2">Uncharacterized protein</fullName>
    </submittedName>
</protein>
<evidence type="ECO:0000313" key="2">
    <source>
        <dbReference type="EMBL" id="KAL3106395.1"/>
    </source>
</evidence>
<dbReference type="Proteomes" id="UP001620626">
    <property type="component" value="Unassembled WGS sequence"/>
</dbReference>
<evidence type="ECO:0000313" key="3">
    <source>
        <dbReference type="Proteomes" id="UP001620626"/>
    </source>
</evidence>
<keyword evidence="3" id="KW-1185">Reference proteome</keyword>
<proteinExistence type="predicted"/>
<feature type="region of interest" description="Disordered" evidence="1">
    <location>
        <begin position="1"/>
        <end position="132"/>
    </location>
</feature>
<feature type="compositionally biased region" description="Basic residues" evidence="1">
    <location>
        <begin position="191"/>
        <end position="205"/>
    </location>
</feature>
<name>A0ABD2KTW3_9BILA</name>
<feature type="compositionally biased region" description="Basic and acidic residues" evidence="1">
    <location>
        <begin position="90"/>
        <end position="108"/>
    </location>
</feature>
<accession>A0ABD2KTW3</accession>
<reference evidence="2 3" key="1">
    <citation type="submission" date="2024-10" db="EMBL/GenBank/DDBJ databases">
        <authorList>
            <person name="Kim D."/>
        </authorList>
    </citation>
    <scope>NUCLEOTIDE SEQUENCE [LARGE SCALE GENOMIC DNA]</scope>
    <source>
        <strain evidence="2">BH-2024</strain>
    </source>
</reference>
<organism evidence="2 3">
    <name type="scientific">Heterodera trifolii</name>
    <dbReference type="NCBI Taxonomy" id="157864"/>
    <lineage>
        <taxon>Eukaryota</taxon>
        <taxon>Metazoa</taxon>
        <taxon>Ecdysozoa</taxon>
        <taxon>Nematoda</taxon>
        <taxon>Chromadorea</taxon>
        <taxon>Rhabditida</taxon>
        <taxon>Tylenchina</taxon>
        <taxon>Tylenchomorpha</taxon>
        <taxon>Tylenchoidea</taxon>
        <taxon>Heteroderidae</taxon>
        <taxon>Heteroderinae</taxon>
        <taxon>Heterodera</taxon>
    </lineage>
</organism>
<dbReference type="EMBL" id="JBICBT010000652">
    <property type="protein sequence ID" value="KAL3106395.1"/>
    <property type="molecule type" value="Genomic_DNA"/>
</dbReference>
<dbReference type="AlphaFoldDB" id="A0ABD2KTW3"/>
<gene>
    <name evidence="2" type="ORF">niasHT_018481</name>
</gene>
<comment type="caution">
    <text evidence="2">The sequence shown here is derived from an EMBL/GenBank/DDBJ whole genome shotgun (WGS) entry which is preliminary data.</text>
</comment>
<evidence type="ECO:0000256" key="1">
    <source>
        <dbReference type="SAM" id="MobiDB-lite"/>
    </source>
</evidence>
<sequence length="205" mass="23543">MQNEPDEQMKDKVPNGRGRRMKDKMPMEMNSQTPRRMNGIGSHRGETSQNLGEVRSEKNFQQAESRADQTIGGENAKERSAIQNRQRQRPKMDRQKSLRKKDEMDKLWQELQDDEERSKRPPSLNEKQFDKLWEDFNEKDKEEALAVEMNAKSGKKHRKSADKKRQNAEASQSSNDGKMGAKKVNGESAKKGKSGGVKKKQSHSS</sequence>